<dbReference type="Gene3D" id="1.20.920.10">
    <property type="entry name" value="Bromodomain-like"/>
    <property type="match status" value="1"/>
</dbReference>
<feature type="domain" description="Bromo" evidence="4">
    <location>
        <begin position="332"/>
        <end position="405"/>
    </location>
</feature>
<protein>
    <submittedName>
        <fullName evidence="7">Uncharacterized protein LOC103702290</fullName>
    </submittedName>
</protein>
<feature type="compositionally biased region" description="Polar residues" evidence="3">
    <location>
        <begin position="603"/>
        <end position="619"/>
    </location>
</feature>
<dbReference type="SUPFAM" id="SSF47370">
    <property type="entry name" value="Bromodomain"/>
    <property type="match status" value="1"/>
</dbReference>
<accession>A0A8B7BPM2</accession>
<feature type="compositionally biased region" description="Basic and acidic residues" evidence="3">
    <location>
        <begin position="494"/>
        <end position="510"/>
    </location>
</feature>
<keyword evidence="6" id="KW-1185">Reference proteome</keyword>
<dbReference type="PANTHER" id="PTHR37888">
    <property type="entry name" value="DNA-BINDING BROMODOMAIN-CONTAINING PROTEIN"/>
    <property type="match status" value="1"/>
</dbReference>
<keyword evidence="1 2" id="KW-0103">Bromodomain</keyword>
<feature type="compositionally biased region" description="Polar residues" evidence="3">
    <location>
        <begin position="548"/>
        <end position="577"/>
    </location>
</feature>
<feature type="compositionally biased region" description="Polar residues" evidence="3">
    <location>
        <begin position="158"/>
        <end position="169"/>
    </location>
</feature>
<evidence type="ECO:0000259" key="5">
    <source>
        <dbReference type="PROSITE" id="PS50090"/>
    </source>
</evidence>
<dbReference type="PROSITE" id="PS50090">
    <property type="entry name" value="MYB_LIKE"/>
    <property type="match status" value="1"/>
</dbReference>
<dbReference type="PANTHER" id="PTHR37888:SF11">
    <property type="entry name" value="DNA-BINDING BROMODOMAIN-CONTAINING PROTEIN"/>
    <property type="match status" value="1"/>
</dbReference>
<evidence type="ECO:0000256" key="2">
    <source>
        <dbReference type="PROSITE-ProRule" id="PRU00035"/>
    </source>
</evidence>
<name>A0A8B7BPM2_PHODC</name>
<dbReference type="CDD" id="cd00167">
    <property type="entry name" value="SANT"/>
    <property type="match status" value="1"/>
</dbReference>
<organism evidence="6 7">
    <name type="scientific">Phoenix dactylifera</name>
    <name type="common">Date palm</name>
    <dbReference type="NCBI Taxonomy" id="42345"/>
    <lineage>
        <taxon>Eukaryota</taxon>
        <taxon>Viridiplantae</taxon>
        <taxon>Streptophyta</taxon>
        <taxon>Embryophyta</taxon>
        <taxon>Tracheophyta</taxon>
        <taxon>Spermatophyta</taxon>
        <taxon>Magnoliopsida</taxon>
        <taxon>Liliopsida</taxon>
        <taxon>Arecaceae</taxon>
        <taxon>Coryphoideae</taxon>
        <taxon>Phoeniceae</taxon>
        <taxon>Phoenix</taxon>
    </lineage>
</organism>
<dbReference type="InterPro" id="IPR001487">
    <property type="entry name" value="Bromodomain"/>
</dbReference>
<feature type="compositionally biased region" description="Pro residues" evidence="3">
    <location>
        <begin position="435"/>
        <end position="452"/>
    </location>
</feature>
<evidence type="ECO:0000256" key="1">
    <source>
        <dbReference type="ARBA" id="ARBA00023117"/>
    </source>
</evidence>
<sequence length="703" mass="75616">MARSTDPEAAAEIWGTLEELLLACAVSRHGTRSWDSVAMEIRTRSASADQFLLTPEGCRKRYRELQCRFSAADGEIGVDGDAGDGCGRPGVEIPWLEELRKLRVAELRREVQRHDVSIVSLQLKLKKLNEERERSLRKREDGEPDLNDKEGRKEGESPGSTSGNVSGNRISGEDSSRSSNSTNRKEEEAKPGAGLRETEAAPGAEDQIADPATGGDAKSAGEASCNGSSDTIAKAAAEANPARPQGLGESGESVAESKGGEAEAEGEGAKETSNLQSSARLSRGPRHLWLRRKVVSSCGNGGNEPEADAVSPVGKRVAAESQPSIAFLEVILARNYGSVFERRLESQESVRYRSLIRRHVDLETVRAKLERRQCGEAYTSAEFFRDLLLLCYNAIVFYPKSSPESIAAVHLHGLISKEMARTIWKPARPSKAVEPTPPAHPLPPPPPPPPPVTNFKSDPDYDSKPLEKPTSSGFLIACRKRSSLSGEAAAGTKGGKEDKEELRVDRKERDVEEYEIPAKKRKNERSAVAGPRGLRSKKTCGKAGNRGSGVSKSSNPISTPTTKSTAVVENSAEATAKSQKKNAGGEAVSASKGKGAGEIMNRMNRSSPTSNGALPNTLRSSASSGDGGKGAEQRKKVGRRNGRNRYSRLSLGAATSKREAKQSAPVKRSVGRPRKRAVAPPPPPPVKKAAEEVGRILRKRVRR</sequence>
<feature type="compositionally biased region" description="Low complexity" evidence="3">
    <location>
        <begin position="233"/>
        <end position="242"/>
    </location>
</feature>
<evidence type="ECO:0000313" key="6">
    <source>
        <dbReference type="Proteomes" id="UP000228380"/>
    </source>
</evidence>
<feature type="compositionally biased region" description="Basic and acidic residues" evidence="3">
    <location>
        <begin position="131"/>
        <end position="156"/>
    </location>
</feature>
<feature type="compositionally biased region" description="Basic and acidic residues" evidence="3">
    <location>
        <begin position="457"/>
        <end position="467"/>
    </location>
</feature>
<dbReference type="CDD" id="cd04369">
    <property type="entry name" value="Bromodomain"/>
    <property type="match status" value="1"/>
</dbReference>
<proteinExistence type="predicted"/>
<feature type="region of interest" description="Disordered" evidence="3">
    <location>
        <begin position="485"/>
        <end position="703"/>
    </location>
</feature>
<dbReference type="OrthoDB" id="1742084at2759"/>
<dbReference type="RefSeq" id="XP_008782863.3">
    <property type="nucleotide sequence ID" value="XM_008784641.4"/>
</dbReference>
<dbReference type="Pfam" id="PF00439">
    <property type="entry name" value="Bromodomain"/>
    <property type="match status" value="1"/>
</dbReference>
<dbReference type="KEGG" id="pda:103702290"/>
<reference evidence="7" key="2">
    <citation type="submission" date="2025-08" db="UniProtKB">
        <authorList>
            <consortium name="RefSeq"/>
        </authorList>
    </citation>
    <scope>IDENTIFICATION</scope>
    <source>
        <tissue evidence="7">Young leaves</tissue>
    </source>
</reference>
<dbReference type="AlphaFoldDB" id="A0A8B7BPM2"/>
<feature type="region of interest" description="Disordered" evidence="3">
    <location>
        <begin position="131"/>
        <end position="282"/>
    </location>
</feature>
<evidence type="ECO:0000256" key="3">
    <source>
        <dbReference type="SAM" id="MobiDB-lite"/>
    </source>
</evidence>
<gene>
    <name evidence="7" type="primary">LOC103702290</name>
</gene>
<dbReference type="SMART" id="SM00297">
    <property type="entry name" value="BROMO"/>
    <property type="match status" value="1"/>
</dbReference>
<evidence type="ECO:0000259" key="4">
    <source>
        <dbReference type="PROSITE" id="PS50014"/>
    </source>
</evidence>
<dbReference type="InterPro" id="IPR001005">
    <property type="entry name" value="SANT/Myb"/>
</dbReference>
<feature type="compositionally biased region" description="Basic residues" evidence="3">
    <location>
        <begin position="636"/>
        <end position="646"/>
    </location>
</feature>
<dbReference type="PROSITE" id="PS50014">
    <property type="entry name" value="BROMODOMAIN_2"/>
    <property type="match status" value="1"/>
</dbReference>
<reference evidence="6" key="1">
    <citation type="journal article" date="2019" name="Nat. Commun.">
        <title>Genome-wide association mapping of date palm fruit traits.</title>
        <authorList>
            <person name="Hazzouri K.M."/>
            <person name="Gros-Balthazard M."/>
            <person name="Flowers J.M."/>
            <person name="Copetti D."/>
            <person name="Lemansour A."/>
            <person name="Lebrun M."/>
            <person name="Masmoudi K."/>
            <person name="Ferrand S."/>
            <person name="Dhar M.I."/>
            <person name="Fresquez Z.A."/>
            <person name="Rosas U."/>
            <person name="Zhang J."/>
            <person name="Talag J."/>
            <person name="Lee S."/>
            <person name="Kudrna D."/>
            <person name="Powell R.F."/>
            <person name="Leitch I.J."/>
            <person name="Krueger R.R."/>
            <person name="Wing R.A."/>
            <person name="Amiri K.M.A."/>
            <person name="Purugganan M.D."/>
        </authorList>
    </citation>
    <scope>NUCLEOTIDE SEQUENCE [LARGE SCALE GENOMIC DNA]</scope>
    <source>
        <strain evidence="6">cv. Khalas</strain>
    </source>
</reference>
<evidence type="ECO:0000313" key="7">
    <source>
        <dbReference type="RefSeq" id="XP_008782863.3"/>
    </source>
</evidence>
<dbReference type="Proteomes" id="UP000228380">
    <property type="component" value="Chromosome 7"/>
</dbReference>
<dbReference type="GeneID" id="103702290"/>
<feature type="region of interest" description="Disordered" evidence="3">
    <location>
        <begin position="428"/>
        <end position="472"/>
    </location>
</feature>
<feature type="domain" description="Myb-like" evidence="5">
    <location>
        <begin position="6"/>
        <end position="66"/>
    </location>
</feature>
<dbReference type="InterPro" id="IPR036427">
    <property type="entry name" value="Bromodomain-like_sf"/>
</dbReference>